<dbReference type="InterPro" id="IPR013630">
    <property type="entry name" value="Methyltransf_Zn-bd_dom_put"/>
</dbReference>
<dbReference type="SUPFAM" id="SSF53335">
    <property type="entry name" value="S-adenosyl-L-methionine-dependent methyltransferases"/>
    <property type="match status" value="1"/>
</dbReference>
<dbReference type="InterPro" id="IPR029063">
    <property type="entry name" value="SAM-dependent_MTases_sf"/>
</dbReference>
<comment type="caution">
    <text evidence="3">The sequence shown here is derived from an EMBL/GenBank/DDBJ whole genome shotgun (WGS) entry which is preliminary data.</text>
</comment>
<organism evidence="3 4">
    <name type="scientific">Clostridium tanneri</name>
    <dbReference type="NCBI Taxonomy" id="3037988"/>
    <lineage>
        <taxon>Bacteria</taxon>
        <taxon>Bacillati</taxon>
        <taxon>Bacillota</taxon>
        <taxon>Clostridia</taxon>
        <taxon>Eubacteriales</taxon>
        <taxon>Clostridiaceae</taxon>
        <taxon>Clostridium</taxon>
    </lineage>
</organism>
<dbReference type="Pfam" id="PF08484">
    <property type="entry name" value="Methyltransf_14"/>
    <property type="match status" value="1"/>
</dbReference>
<dbReference type="Pfam" id="PF08421">
    <property type="entry name" value="Methyltransf_13"/>
    <property type="match status" value="1"/>
</dbReference>
<dbReference type="Gene3D" id="3.40.50.720">
    <property type="entry name" value="NAD(P)-binding Rossmann-like Domain"/>
    <property type="match status" value="1"/>
</dbReference>
<dbReference type="InterPro" id="IPR038576">
    <property type="entry name" value="Methyltransf_Zn-bd_dom_put_sf"/>
</dbReference>
<sequence length="398" mass="46303">MKIINECRCCNSMELIELIHYESLPVAGLYYDEEELNMSLKLPMTIEFCKSCGHVQLKEVVNNNIYEQYSYAGTFSDSYMKHLEYVAKYLYKDYNIKNKNIIEIGSSNGQLLYLLKEIGDNCVFGYEPSKKLTDDAWNSRGIKSATTYFSKDNLKYSSFNKVDLFIVRHVLEHIDDFDCIFDGINSCLTDNGLLVIEVPSIEKILEENLYSNFFHEHLNYFSETTITYLANKSGFSLIDKKDVNIHGGSIFLIYRKSNNVRNYTSELTKIDLDTINKFIERMKDYYNSIYEFICKEKNKGLKICGYGASHRTTMLLSMSGLDKKVIDKIYDKNVFLKDKYIPFTGVKIDLPERIKKDSPDILIVFAISFEDEISKYIRENYKNEIKIISLKGSPHFIE</sequence>
<keyword evidence="3" id="KW-0808">Transferase</keyword>
<dbReference type="GO" id="GO:0032259">
    <property type="term" value="P:methylation"/>
    <property type="evidence" value="ECO:0007669"/>
    <property type="project" value="UniProtKB-KW"/>
</dbReference>
<evidence type="ECO:0000313" key="3">
    <source>
        <dbReference type="EMBL" id="MDW8799689.1"/>
    </source>
</evidence>
<gene>
    <name evidence="3" type="ORF">P8V03_00800</name>
</gene>
<name>A0ABU4JNH3_9CLOT</name>
<dbReference type="EMBL" id="JARUJP010000001">
    <property type="protein sequence ID" value="MDW8799689.1"/>
    <property type="molecule type" value="Genomic_DNA"/>
</dbReference>
<feature type="domain" description="Methyltransferase putative zinc binding" evidence="1">
    <location>
        <begin position="7"/>
        <end position="63"/>
    </location>
</feature>
<dbReference type="RefSeq" id="WP_318796383.1">
    <property type="nucleotide sequence ID" value="NZ_JARUJP010000001.1"/>
</dbReference>
<dbReference type="Proteomes" id="UP001281656">
    <property type="component" value="Unassembled WGS sequence"/>
</dbReference>
<evidence type="ECO:0000259" key="2">
    <source>
        <dbReference type="Pfam" id="PF08484"/>
    </source>
</evidence>
<dbReference type="Gene3D" id="6.20.50.110">
    <property type="entry name" value="Methyltransferase, zinc-binding domain"/>
    <property type="match status" value="1"/>
</dbReference>
<evidence type="ECO:0000259" key="1">
    <source>
        <dbReference type="Pfam" id="PF08421"/>
    </source>
</evidence>
<dbReference type="GO" id="GO:0008168">
    <property type="term" value="F:methyltransferase activity"/>
    <property type="evidence" value="ECO:0007669"/>
    <property type="project" value="UniProtKB-KW"/>
</dbReference>
<dbReference type="Gene3D" id="3.40.50.150">
    <property type="entry name" value="Vaccinia Virus protein VP39"/>
    <property type="match status" value="1"/>
</dbReference>
<feature type="domain" description="C-methyltransferase" evidence="2">
    <location>
        <begin position="245"/>
        <end position="388"/>
    </location>
</feature>
<evidence type="ECO:0000313" key="4">
    <source>
        <dbReference type="Proteomes" id="UP001281656"/>
    </source>
</evidence>
<keyword evidence="4" id="KW-1185">Reference proteome</keyword>
<keyword evidence="3" id="KW-0489">Methyltransferase</keyword>
<dbReference type="InterPro" id="IPR013691">
    <property type="entry name" value="MeTrfase_14"/>
</dbReference>
<proteinExistence type="predicted"/>
<dbReference type="PANTHER" id="PTHR43861:SF5">
    <property type="entry name" value="BLL5978 PROTEIN"/>
    <property type="match status" value="1"/>
</dbReference>
<dbReference type="Pfam" id="PF13489">
    <property type="entry name" value="Methyltransf_23"/>
    <property type="match status" value="1"/>
</dbReference>
<protein>
    <submittedName>
        <fullName evidence="3">Methyltransferase domain-containing protein</fullName>
    </submittedName>
</protein>
<accession>A0ABU4JNH3</accession>
<dbReference type="CDD" id="cd02440">
    <property type="entry name" value="AdoMet_MTases"/>
    <property type="match status" value="1"/>
</dbReference>
<dbReference type="PANTHER" id="PTHR43861">
    <property type="entry name" value="TRANS-ACONITATE 2-METHYLTRANSFERASE-RELATED"/>
    <property type="match status" value="1"/>
</dbReference>
<reference evidence="3 4" key="1">
    <citation type="submission" date="2023-04" db="EMBL/GenBank/DDBJ databases">
        <title>Clostridium tannerae sp. nov., isolated from the fecal material of an alpaca.</title>
        <authorList>
            <person name="Miller S."/>
            <person name="Hendry M."/>
            <person name="King J."/>
            <person name="Sankaranarayanan K."/>
            <person name="Lawson P.A."/>
        </authorList>
    </citation>
    <scope>NUCLEOTIDE SEQUENCE [LARGE SCALE GENOMIC DNA]</scope>
    <source>
        <strain evidence="3 4">A1-XYC3</strain>
    </source>
</reference>